<keyword evidence="2" id="KW-1185">Reference proteome</keyword>
<gene>
    <name evidence="1" type="ORF">J2S17_002212</name>
</gene>
<accession>A0ABU0AHR1</accession>
<evidence type="ECO:0000313" key="1">
    <source>
        <dbReference type="EMBL" id="MDQ0270337.1"/>
    </source>
</evidence>
<evidence type="ECO:0000313" key="2">
    <source>
        <dbReference type="Proteomes" id="UP001238088"/>
    </source>
</evidence>
<organism evidence="1 2">
    <name type="scientific">Cytobacillus purgationiresistens</name>
    <dbReference type="NCBI Taxonomy" id="863449"/>
    <lineage>
        <taxon>Bacteria</taxon>
        <taxon>Bacillati</taxon>
        <taxon>Bacillota</taxon>
        <taxon>Bacilli</taxon>
        <taxon>Bacillales</taxon>
        <taxon>Bacillaceae</taxon>
        <taxon>Cytobacillus</taxon>
    </lineage>
</organism>
<dbReference type="Proteomes" id="UP001238088">
    <property type="component" value="Unassembled WGS sequence"/>
</dbReference>
<sequence length="149" mass="16943">MHLTYGDLMSIFPNRAGVQNEELIFRLIATSSKLIQGKGLYIPIEEEIPDLKQALENGAVAAVWKAGEKLPAFTPNHFPILFTNDLLKGLEDMMNVYVNKLQQTDGEQLTETKLMFSNKDEIQTKRMKKIIGSRFDSFSFIQQQGCDEE</sequence>
<dbReference type="InterPro" id="IPR035911">
    <property type="entry name" value="MurE/MurF_N"/>
</dbReference>
<dbReference type="RefSeq" id="WP_307474655.1">
    <property type="nucleotide sequence ID" value="NZ_JAUSUB010000007.1"/>
</dbReference>
<comment type="caution">
    <text evidence="1">The sequence shown here is derived from an EMBL/GenBank/DDBJ whole genome shotgun (WGS) entry which is preliminary data.</text>
</comment>
<reference evidence="1 2" key="1">
    <citation type="submission" date="2023-07" db="EMBL/GenBank/DDBJ databases">
        <title>Genomic Encyclopedia of Type Strains, Phase IV (KMG-IV): sequencing the most valuable type-strain genomes for metagenomic binning, comparative biology and taxonomic classification.</title>
        <authorList>
            <person name="Goeker M."/>
        </authorList>
    </citation>
    <scope>NUCLEOTIDE SEQUENCE [LARGE SCALE GENOMIC DNA]</scope>
    <source>
        <strain evidence="1 2">DSM 23494</strain>
    </source>
</reference>
<proteinExistence type="predicted"/>
<protein>
    <submittedName>
        <fullName evidence="1">UDP-N-acetylmuramyl pentapeptide synthase</fullName>
    </submittedName>
</protein>
<name>A0ABU0AHR1_9BACI</name>
<dbReference type="EMBL" id="JAUSUB010000007">
    <property type="protein sequence ID" value="MDQ0270337.1"/>
    <property type="molecule type" value="Genomic_DNA"/>
</dbReference>
<dbReference type="SUPFAM" id="SSF63418">
    <property type="entry name" value="MurE/MurF N-terminal domain"/>
    <property type="match status" value="1"/>
</dbReference>